<keyword evidence="6 9" id="KW-0472">Membrane</keyword>
<evidence type="ECO:0000313" key="12">
    <source>
        <dbReference type="Proteomes" id="UP000410492"/>
    </source>
</evidence>
<evidence type="ECO:0000256" key="5">
    <source>
        <dbReference type="ARBA" id="ARBA00022989"/>
    </source>
</evidence>
<comment type="subcellular location">
    <subcellularLocation>
        <location evidence="1">Membrane</location>
        <topology evidence="1">Lipid-anchor</topology>
        <topology evidence="1">GPI-anchor</topology>
    </subcellularLocation>
</comment>
<evidence type="ECO:0000256" key="2">
    <source>
        <dbReference type="ARBA" id="ARBA00022622"/>
    </source>
</evidence>
<dbReference type="AlphaFoldDB" id="A0A653BSB7"/>
<evidence type="ECO:0000256" key="10">
    <source>
        <dbReference type="SAM" id="SignalP"/>
    </source>
</evidence>
<keyword evidence="5 9" id="KW-1133">Transmembrane helix</keyword>
<dbReference type="GO" id="GO:0030431">
    <property type="term" value="P:sleep"/>
    <property type="evidence" value="ECO:0007669"/>
    <property type="project" value="InterPro"/>
</dbReference>
<evidence type="ECO:0000256" key="9">
    <source>
        <dbReference type="SAM" id="Phobius"/>
    </source>
</evidence>
<dbReference type="InterPro" id="IPR031424">
    <property type="entry name" value="QVR-like"/>
</dbReference>
<evidence type="ECO:0000256" key="4">
    <source>
        <dbReference type="ARBA" id="ARBA00022729"/>
    </source>
</evidence>
<sequence>MHSLAVTCLAAILCLESHIVNALKCYECTISDGLKCEHIANHRNVSITSCELSVFNVNFAQSRRDENFRCLKTIERNQTHTFYTRRCAFKSEGNICDTKTYKDTELLECHLCQTDLCNNGVTLIPPAFVILILYIISFI</sequence>
<reference evidence="11 12" key="1">
    <citation type="submission" date="2019-01" db="EMBL/GenBank/DDBJ databases">
        <authorList>
            <person name="Sayadi A."/>
        </authorList>
    </citation>
    <scope>NUCLEOTIDE SEQUENCE [LARGE SCALE GENOMIC DNA]</scope>
</reference>
<feature type="chain" id="PRO_5024803131" evidence="10">
    <location>
        <begin position="23"/>
        <end position="139"/>
    </location>
</feature>
<keyword evidence="8" id="KW-0449">Lipoprotein</keyword>
<dbReference type="EMBL" id="CAACVG010004467">
    <property type="protein sequence ID" value="VEN38410.1"/>
    <property type="molecule type" value="Genomic_DNA"/>
</dbReference>
<dbReference type="GO" id="GO:0032222">
    <property type="term" value="P:regulation of synaptic transmission, cholinergic"/>
    <property type="evidence" value="ECO:0007669"/>
    <property type="project" value="InterPro"/>
</dbReference>
<dbReference type="GO" id="GO:0098552">
    <property type="term" value="C:side of membrane"/>
    <property type="evidence" value="ECO:0007669"/>
    <property type="project" value="UniProtKB-KW"/>
</dbReference>
<dbReference type="Proteomes" id="UP000410492">
    <property type="component" value="Unassembled WGS sequence"/>
</dbReference>
<dbReference type="Pfam" id="PF17064">
    <property type="entry name" value="QVR"/>
    <property type="match status" value="1"/>
</dbReference>
<feature type="transmembrane region" description="Helical" evidence="9">
    <location>
        <begin position="120"/>
        <end position="138"/>
    </location>
</feature>
<keyword evidence="12" id="KW-1185">Reference proteome</keyword>
<gene>
    <name evidence="11" type="ORF">CALMAC_LOCUS3316</name>
</gene>
<keyword evidence="4 10" id="KW-0732">Signal</keyword>
<keyword evidence="2" id="KW-0336">GPI-anchor</keyword>
<proteinExistence type="predicted"/>
<evidence type="ECO:0000256" key="3">
    <source>
        <dbReference type="ARBA" id="ARBA00022692"/>
    </source>
</evidence>
<dbReference type="PANTHER" id="PTHR33562">
    <property type="entry name" value="ATILLA, ISOFORM B-RELATED-RELATED"/>
    <property type="match status" value="1"/>
</dbReference>
<accession>A0A653BSB7</accession>
<feature type="signal peptide" evidence="10">
    <location>
        <begin position="1"/>
        <end position="22"/>
    </location>
</feature>
<dbReference type="InterPro" id="IPR050975">
    <property type="entry name" value="Sleep_regulator"/>
</dbReference>
<evidence type="ECO:0000313" key="11">
    <source>
        <dbReference type="EMBL" id="VEN38410.1"/>
    </source>
</evidence>
<evidence type="ECO:0000256" key="1">
    <source>
        <dbReference type="ARBA" id="ARBA00004589"/>
    </source>
</evidence>
<dbReference type="OrthoDB" id="6582325at2759"/>
<evidence type="ECO:0000256" key="8">
    <source>
        <dbReference type="ARBA" id="ARBA00023288"/>
    </source>
</evidence>
<organism evidence="11 12">
    <name type="scientific">Callosobruchus maculatus</name>
    <name type="common">Southern cowpea weevil</name>
    <name type="synonym">Pulse bruchid</name>
    <dbReference type="NCBI Taxonomy" id="64391"/>
    <lineage>
        <taxon>Eukaryota</taxon>
        <taxon>Metazoa</taxon>
        <taxon>Ecdysozoa</taxon>
        <taxon>Arthropoda</taxon>
        <taxon>Hexapoda</taxon>
        <taxon>Insecta</taxon>
        <taxon>Pterygota</taxon>
        <taxon>Neoptera</taxon>
        <taxon>Endopterygota</taxon>
        <taxon>Coleoptera</taxon>
        <taxon>Polyphaga</taxon>
        <taxon>Cucujiformia</taxon>
        <taxon>Chrysomeloidea</taxon>
        <taxon>Chrysomelidae</taxon>
        <taxon>Bruchinae</taxon>
        <taxon>Bruchini</taxon>
        <taxon>Callosobruchus</taxon>
    </lineage>
</organism>
<keyword evidence="7" id="KW-0325">Glycoprotein</keyword>
<name>A0A653BSB7_CALMS</name>
<protein>
    <submittedName>
        <fullName evidence="11">Uncharacterized protein</fullName>
    </submittedName>
</protein>
<evidence type="ECO:0000256" key="6">
    <source>
        <dbReference type="ARBA" id="ARBA00023136"/>
    </source>
</evidence>
<evidence type="ECO:0000256" key="7">
    <source>
        <dbReference type="ARBA" id="ARBA00023180"/>
    </source>
</evidence>
<keyword evidence="3 9" id="KW-0812">Transmembrane</keyword>